<dbReference type="InterPro" id="IPR045095">
    <property type="entry name" value="ACDP"/>
</dbReference>
<accession>A0AAW1H943</accession>
<evidence type="ECO:0000256" key="10">
    <source>
        <dbReference type="SAM" id="MobiDB-lite"/>
    </source>
</evidence>
<keyword evidence="5 8" id="KW-0129">CBS domain</keyword>
<dbReference type="PANTHER" id="PTHR12064:SF36">
    <property type="entry name" value="DOMAIN-CONTAINING PROTEIN, PUTATIVE, EXPRESSED-RELATED"/>
    <property type="match status" value="1"/>
</dbReference>
<dbReference type="GO" id="GO:0030026">
    <property type="term" value="P:intracellular manganese ion homeostasis"/>
    <property type="evidence" value="ECO:0007669"/>
    <property type="project" value="TreeGrafter"/>
</dbReference>
<dbReference type="PANTHER" id="PTHR12064">
    <property type="entry name" value="METAL TRANSPORTER CNNM"/>
    <property type="match status" value="1"/>
</dbReference>
<evidence type="ECO:0000256" key="9">
    <source>
        <dbReference type="PROSITE-ProRule" id="PRU01193"/>
    </source>
</evidence>
<evidence type="ECO:0000256" key="8">
    <source>
        <dbReference type="PROSITE-ProRule" id="PRU00703"/>
    </source>
</evidence>
<proteinExistence type="predicted"/>
<evidence type="ECO:0000256" key="6">
    <source>
        <dbReference type="ARBA" id="ARBA00023136"/>
    </source>
</evidence>
<evidence type="ECO:0000313" key="15">
    <source>
        <dbReference type="Proteomes" id="UP001443914"/>
    </source>
</evidence>
<dbReference type="InterPro" id="IPR000644">
    <property type="entry name" value="CBS_dom"/>
</dbReference>
<name>A0AAW1H943_SAPOF</name>
<reference evidence="14" key="1">
    <citation type="submission" date="2024-03" db="EMBL/GenBank/DDBJ databases">
        <title>WGS assembly of Saponaria officinalis var. Norfolk2.</title>
        <authorList>
            <person name="Jenkins J."/>
            <person name="Shu S."/>
            <person name="Grimwood J."/>
            <person name="Barry K."/>
            <person name="Goodstein D."/>
            <person name="Schmutz J."/>
            <person name="Leebens-Mack J."/>
            <person name="Osbourn A."/>
        </authorList>
    </citation>
    <scope>NUCLEOTIDE SEQUENCE [LARGE SCALE GENOMIC DNA]</scope>
    <source>
        <strain evidence="14">JIC</strain>
    </source>
</reference>
<dbReference type="InterPro" id="IPR044751">
    <property type="entry name" value="Ion_transp-like_CBS"/>
</dbReference>
<evidence type="ECO:0000256" key="2">
    <source>
        <dbReference type="ARBA" id="ARBA00022692"/>
    </source>
</evidence>
<dbReference type="FunFam" id="3.10.580.10:FF:000015">
    <property type="entry name" value="DUF21 domain-containing protein"/>
    <property type="match status" value="1"/>
</dbReference>
<evidence type="ECO:0000259" key="13">
    <source>
        <dbReference type="PROSITE" id="PS51846"/>
    </source>
</evidence>
<feature type="region of interest" description="Disordered" evidence="10">
    <location>
        <begin position="448"/>
        <end position="485"/>
    </location>
</feature>
<dbReference type="EMBL" id="JBDFQZ010000012">
    <property type="protein sequence ID" value="KAK9672587.1"/>
    <property type="molecule type" value="Genomic_DNA"/>
</dbReference>
<evidence type="ECO:0000259" key="12">
    <source>
        <dbReference type="PROSITE" id="PS51371"/>
    </source>
</evidence>
<keyword evidence="2 9" id="KW-0812">Transmembrane</keyword>
<evidence type="ECO:0000256" key="7">
    <source>
        <dbReference type="ARBA" id="ARBA00023180"/>
    </source>
</evidence>
<sequence>MAANDVPCCQTMFWVYLFTCVALVCFAGLMSGLTLGLMSLSLVDLEVLAKSGQPKDRRNAEKILPLVKNQHLLLCTLLIYNAMAMEALPIFLDSILPAWISILISVTLILAFGEIIPQAVCSQYGLSVGAKLAVLVRLLVIIILPISYPISKLLDWLLGKGHSALLRRSELKTFVDLHANEAGKGGELTQDETTIIGGALELSEKTAKDAMTPLSEVFSLDINAKLDKSTMELIMRNGHSRVPIYSGNPSNIIGLILVKNLIACRPEDETPIRNLSIRKVSRFYDKLPLYDILNQFRKGHFHMGVVVKSMPDTVYNPISSMMIQANATPKSEQSDTKGKNHLYLRKEKKKTSKHASAVHSAENSAHSLPMIDAMELGESIILHYGDIDILQPIDLECFPDSNEEIIGVITMEDVMEELLQEEIFDETDEYVDVHNRIKINMLAAVRSSPRSTPTRVSYPSLRTPVASPHSSYHNTPITRSPIQPFIPSPLVRPSLLSSPIRSRLASPTTYPGTPTQRSPLKQLSTNSYEKLRQPDR</sequence>
<dbReference type="Pfam" id="PF01595">
    <property type="entry name" value="CNNM"/>
    <property type="match status" value="1"/>
</dbReference>
<feature type="domain" description="CBS" evidence="12">
    <location>
        <begin position="211"/>
        <end position="272"/>
    </location>
</feature>
<feature type="compositionally biased region" description="Polar residues" evidence="10">
    <location>
        <begin position="468"/>
        <end position="481"/>
    </location>
</feature>
<dbReference type="GO" id="GO:0010960">
    <property type="term" value="P:magnesium ion homeostasis"/>
    <property type="evidence" value="ECO:0007669"/>
    <property type="project" value="InterPro"/>
</dbReference>
<dbReference type="SUPFAM" id="SSF54631">
    <property type="entry name" value="CBS-domain pair"/>
    <property type="match status" value="1"/>
</dbReference>
<feature type="transmembrane region" description="Helical" evidence="11">
    <location>
        <begin position="128"/>
        <end position="148"/>
    </location>
</feature>
<evidence type="ECO:0008006" key="16">
    <source>
        <dbReference type="Google" id="ProtNLM"/>
    </source>
</evidence>
<keyword evidence="4 9" id="KW-1133">Transmembrane helix</keyword>
<evidence type="ECO:0000256" key="5">
    <source>
        <dbReference type="ARBA" id="ARBA00023122"/>
    </source>
</evidence>
<feature type="transmembrane region" description="Helical" evidence="11">
    <location>
        <begin position="98"/>
        <end position="116"/>
    </location>
</feature>
<gene>
    <name evidence="14" type="ORF">RND81_12G110200</name>
</gene>
<evidence type="ECO:0000256" key="1">
    <source>
        <dbReference type="ARBA" id="ARBA00004141"/>
    </source>
</evidence>
<evidence type="ECO:0000256" key="3">
    <source>
        <dbReference type="ARBA" id="ARBA00022737"/>
    </source>
</evidence>
<dbReference type="Proteomes" id="UP001443914">
    <property type="component" value="Unassembled WGS sequence"/>
</dbReference>
<dbReference type="PROSITE" id="PS51846">
    <property type="entry name" value="CNNM"/>
    <property type="match status" value="1"/>
</dbReference>
<comment type="subcellular location">
    <subcellularLocation>
        <location evidence="1">Membrane</location>
        <topology evidence="1">Multi-pass membrane protein</topology>
    </subcellularLocation>
</comment>
<keyword evidence="7" id="KW-0325">Glycoprotein</keyword>
<evidence type="ECO:0000256" key="4">
    <source>
        <dbReference type="ARBA" id="ARBA00022989"/>
    </source>
</evidence>
<keyword evidence="3" id="KW-0677">Repeat</keyword>
<protein>
    <recommendedName>
        <fullName evidence="16">DUF21 domain-containing protein At5g52790</fullName>
    </recommendedName>
</protein>
<comment type="caution">
    <text evidence="14">The sequence shown here is derived from an EMBL/GenBank/DDBJ whole genome shotgun (WGS) entry which is preliminary data.</text>
</comment>
<keyword evidence="15" id="KW-1185">Reference proteome</keyword>
<feature type="domain" description="CNNM transmembrane" evidence="13">
    <location>
        <begin position="9"/>
        <end position="192"/>
    </location>
</feature>
<dbReference type="GO" id="GO:0005737">
    <property type="term" value="C:cytoplasm"/>
    <property type="evidence" value="ECO:0007669"/>
    <property type="project" value="TreeGrafter"/>
</dbReference>
<evidence type="ECO:0000313" key="14">
    <source>
        <dbReference type="EMBL" id="KAK9672587.1"/>
    </source>
</evidence>
<dbReference type="CDD" id="cd04590">
    <property type="entry name" value="CBS_pair_CorC_HlyC_assoc"/>
    <property type="match status" value="1"/>
</dbReference>
<dbReference type="Gene3D" id="3.10.580.10">
    <property type="entry name" value="CBS-domain"/>
    <property type="match status" value="2"/>
</dbReference>
<feature type="compositionally biased region" description="Polar residues" evidence="10">
    <location>
        <begin position="508"/>
        <end position="528"/>
    </location>
</feature>
<organism evidence="14 15">
    <name type="scientific">Saponaria officinalis</name>
    <name type="common">Common soapwort</name>
    <name type="synonym">Lychnis saponaria</name>
    <dbReference type="NCBI Taxonomy" id="3572"/>
    <lineage>
        <taxon>Eukaryota</taxon>
        <taxon>Viridiplantae</taxon>
        <taxon>Streptophyta</taxon>
        <taxon>Embryophyta</taxon>
        <taxon>Tracheophyta</taxon>
        <taxon>Spermatophyta</taxon>
        <taxon>Magnoliopsida</taxon>
        <taxon>eudicotyledons</taxon>
        <taxon>Gunneridae</taxon>
        <taxon>Pentapetalae</taxon>
        <taxon>Caryophyllales</taxon>
        <taxon>Caryophyllaceae</taxon>
        <taxon>Caryophylleae</taxon>
        <taxon>Saponaria</taxon>
    </lineage>
</organism>
<dbReference type="GO" id="GO:0016020">
    <property type="term" value="C:membrane"/>
    <property type="evidence" value="ECO:0007669"/>
    <property type="project" value="UniProtKB-SubCell"/>
</dbReference>
<dbReference type="InterPro" id="IPR046342">
    <property type="entry name" value="CBS_dom_sf"/>
</dbReference>
<evidence type="ECO:0000256" key="11">
    <source>
        <dbReference type="SAM" id="Phobius"/>
    </source>
</evidence>
<dbReference type="AlphaFoldDB" id="A0AAW1H943"/>
<dbReference type="PROSITE" id="PS51371">
    <property type="entry name" value="CBS"/>
    <property type="match status" value="1"/>
</dbReference>
<feature type="compositionally biased region" description="Low complexity" evidence="10">
    <location>
        <begin position="448"/>
        <end position="460"/>
    </location>
</feature>
<feature type="transmembrane region" description="Helical" evidence="11">
    <location>
        <begin position="13"/>
        <end position="43"/>
    </location>
</feature>
<feature type="region of interest" description="Disordered" evidence="10">
    <location>
        <begin position="502"/>
        <end position="536"/>
    </location>
</feature>
<dbReference type="InterPro" id="IPR002550">
    <property type="entry name" value="CNNM"/>
</dbReference>
<keyword evidence="6 9" id="KW-0472">Membrane</keyword>